<dbReference type="GO" id="GO:0006310">
    <property type="term" value="P:DNA recombination"/>
    <property type="evidence" value="ECO:0007669"/>
    <property type="project" value="TreeGrafter"/>
</dbReference>
<accession>A0A6J6K3J5</accession>
<dbReference type="PANTHER" id="PTHR30580:SF0">
    <property type="entry name" value="PRIMOSOMAL PROTEIN N"/>
    <property type="match status" value="1"/>
</dbReference>
<dbReference type="InterPro" id="IPR027417">
    <property type="entry name" value="P-loop_NTPase"/>
</dbReference>
<protein>
    <submittedName>
        <fullName evidence="4">Unannotated protein</fullName>
    </submittedName>
</protein>
<evidence type="ECO:0000256" key="1">
    <source>
        <dbReference type="ARBA" id="ARBA00022741"/>
    </source>
</evidence>
<dbReference type="GO" id="GO:0006270">
    <property type="term" value="P:DNA replication initiation"/>
    <property type="evidence" value="ECO:0007669"/>
    <property type="project" value="TreeGrafter"/>
</dbReference>
<reference evidence="4" key="1">
    <citation type="submission" date="2020-05" db="EMBL/GenBank/DDBJ databases">
        <authorList>
            <person name="Chiriac C."/>
            <person name="Salcher M."/>
            <person name="Ghai R."/>
            <person name="Kavagutti S V."/>
        </authorList>
    </citation>
    <scope>NUCLEOTIDE SEQUENCE</scope>
</reference>
<dbReference type="GO" id="GO:0005524">
    <property type="term" value="F:ATP binding"/>
    <property type="evidence" value="ECO:0007669"/>
    <property type="project" value="UniProtKB-KW"/>
</dbReference>
<evidence type="ECO:0000256" key="2">
    <source>
        <dbReference type="ARBA" id="ARBA00022840"/>
    </source>
</evidence>
<evidence type="ECO:0000313" key="4">
    <source>
        <dbReference type="EMBL" id="CAB4643932.1"/>
    </source>
</evidence>
<dbReference type="GO" id="GO:0006302">
    <property type="term" value="P:double-strand break repair"/>
    <property type="evidence" value="ECO:0007669"/>
    <property type="project" value="TreeGrafter"/>
</dbReference>
<keyword evidence="3" id="KW-0238">DNA-binding</keyword>
<dbReference type="GO" id="GO:0043138">
    <property type="term" value="F:3'-5' DNA helicase activity"/>
    <property type="evidence" value="ECO:0007669"/>
    <property type="project" value="TreeGrafter"/>
</dbReference>
<keyword evidence="2" id="KW-0067">ATP-binding</keyword>
<dbReference type="Gene3D" id="3.40.50.300">
    <property type="entry name" value="P-loop containing nucleotide triphosphate hydrolases"/>
    <property type="match status" value="1"/>
</dbReference>
<proteinExistence type="predicted"/>
<sequence length="468" mass="52165">MLNSNQRIKWAVNLPIATDSALFVAKIVLARSQFNQVLLLVPDDKDIRLIKRQITRISKVNVLELSSNLDSSTRYRNFLQTCFGVPRIIIANRSGSFTNLQSDSTVIVLNDLDASHYEQHSPGWNTRDVTLLRNKNSSFIFISASHSLEIARLIDIGWLDHKIYKTNSEISIVASDSNRSYLSTIKKSLSSGSILVTVSEKGYANVFLCSKCRNSAKCDCGGRLQIKSSNSQPECYLCAKKVSDWHCNYCGDTRPYVISKGIDRNAEEIGKANPNIPIYVSSGTKQIEDLPEGHCIVLSTAGSEPSGEYSAVVMLDGESIFNRPTLRAEEIARHNWFSNLSKLSTKAEVFVSLSNNHPVVQSMLKGSSSFSVKRELENRERAKLPPYYRVASVSGRKLDISKFAENLKNTKNYEITGPVEINDLESKLLIRVESSGGSDLVDLLDDVVKIQGVKGKKIFKVRLDPYDL</sequence>
<gene>
    <name evidence="4" type="ORF">UFOPK2234_00084</name>
</gene>
<organism evidence="4">
    <name type="scientific">freshwater metagenome</name>
    <dbReference type="NCBI Taxonomy" id="449393"/>
    <lineage>
        <taxon>unclassified sequences</taxon>
        <taxon>metagenomes</taxon>
        <taxon>ecological metagenomes</taxon>
    </lineage>
</organism>
<name>A0A6J6K3J5_9ZZZZ</name>
<dbReference type="GO" id="GO:0003677">
    <property type="term" value="F:DNA binding"/>
    <property type="evidence" value="ECO:0007669"/>
    <property type="project" value="UniProtKB-KW"/>
</dbReference>
<keyword evidence="1" id="KW-0547">Nucleotide-binding</keyword>
<dbReference type="PANTHER" id="PTHR30580">
    <property type="entry name" value="PRIMOSOMAL PROTEIN N"/>
    <property type="match status" value="1"/>
</dbReference>
<dbReference type="AlphaFoldDB" id="A0A6J6K3J5"/>
<dbReference type="EMBL" id="CAEZWG010000006">
    <property type="protein sequence ID" value="CAB4643932.1"/>
    <property type="molecule type" value="Genomic_DNA"/>
</dbReference>
<evidence type="ECO:0000256" key="3">
    <source>
        <dbReference type="ARBA" id="ARBA00023125"/>
    </source>
</evidence>